<keyword evidence="11" id="KW-1278">Translocase</keyword>
<accession>A0A098GGD2</accession>
<keyword evidence="8" id="KW-0997">Cell inner membrane</keyword>
<dbReference type="InterPro" id="IPR030921">
    <property type="entry name" value="LPS_export_LptB"/>
</dbReference>
<dbReference type="InterPro" id="IPR051120">
    <property type="entry name" value="ABC_AA/LPS_Transport"/>
</dbReference>
<dbReference type="OrthoDB" id="9802264at2"/>
<dbReference type="Pfam" id="PF00005">
    <property type="entry name" value="ABC_tran"/>
    <property type="match status" value="1"/>
</dbReference>
<dbReference type="PROSITE" id="PS50893">
    <property type="entry name" value="ABC_TRANSPORTER_2"/>
    <property type="match status" value="1"/>
</dbReference>
<keyword evidence="10 16" id="KW-0067">ATP-binding</keyword>
<dbReference type="KEGG" id="tmc:LMI_1230"/>
<dbReference type="GO" id="GO:0043190">
    <property type="term" value="C:ATP-binding cassette (ABC) transporter complex"/>
    <property type="evidence" value="ECO:0007669"/>
    <property type="project" value="InterPro"/>
</dbReference>
<reference evidence="18" key="1">
    <citation type="submission" date="2014-09" db="EMBL/GenBank/DDBJ databases">
        <authorList>
            <person name="Gomez-Valero L."/>
        </authorList>
    </citation>
    <scope>NUCLEOTIDE SEQUENCE [LARGE SCALE GENOMIC DNA]</scope>
    <source>
        <strain evidence="18">ATCC33218</strain>
    </source>
</reference>
<dbReference type="InterPro" id="IPR017871">
    <property type="entry name" value="ABC_transporter-like_CS"/>
</dbReference>
<comment type="similarity">
    <text evidence="3">Belongs to the ABC transporter superfamily. Outer membrane lipopolysaccharide export (TC 1.B.42) family.</text>
</comment>
<proteinExistence type="inferred from homology"/>
<evidence type="ECO:0000256" key="12">
    <source>
        <dbReference type="ARBA" id="ARBA00023136"/>
    </source>
</evidence>
<evidence type="ECO:0000256" key="1">
    <source>
        <dbReference type="ARBA" id="ARBA00004496"/>
    </source>
</evidence>
<dbReference type="GO" id="GO:0055085">
    <property type="term" value="P:transmembrane transport"/>
    <property type="evidence" value="ECO:0007669"/>
    <property type="project" value="InterPro"/>
</dbReference>
<keyword evidence="6" id="KW-1003">Cell membrane</keyword>
<dbReference type="Proteomes" id="UP000182998">
    <property type="component" value="Unassembled WGS sequence"/>
</dbReference>
<evidence type="ECO:0000256" key="11">
    <source>
        <dbReference type="ARBA" id="ARBA00022967"/>
    </source>
</evidence>
<dbReference type="InterPro" id="IPR032823">
    <property type="entry name" value="BCA_ABC_TP_C"/>
</dbReference>
<dbReference type="RefSeq" id="WP_045098940.1">
    <property type="nucleotide sequence ID" value="NZ_CP020614.1"/>
</dbReference>
<keyword evidence="5" id="KW-0813">Transport</keyword>
<evidence type="ECO:0000256" key="5">
    <source>
        <dbReference type="ARBA" id="ARBA00022448"/>
    </source>
</evidence>
<protein>
    <recommendedName>
        <fullName evidence="4">Lipopolysaccharide export system ATP-binding protein LptB</fullName>
    </recommendedName>
</protein>
<dbReference type="AlphaFoldDB" id="A0A098GGD2"/>
<comment type="subcellular location">
    <subcellularLocation>
        <location evidence="2">Cell inner membrane</location>
        <topology evidence="2">Peripheral membrane protein</topology>
        <orientation evidence="2">Cytoplasmic side</orientation>
    </subcellularLocation>
    <subcellularLocation>
        <location evidence="1">Cytoplasm</location>
    </subcellularLocation>
</comment>
<dbReference type="PANTHER" id="PTHR45772">
    <property type="entry name" value="CONSERVED COMPONENT OF ABC TRANSPORTER FOR NATURAL AMINO ACIDS-RELATED"/>
    <property type="match status" value="1"/>
</dbReference>
<comment type="function">
    <text evidence="13">Part of the ABC transporter complex LptBFG involved in the translocation of lipopolysaccharide (LPS) from the inner membrane to the outer membrane. Probably responsible for energy coupling to the transport system.</text>
</comment>
<dbReference type="Pfam" id="PF12399">
    <property type="entry name" value="BCA_ABC_TP_C"/>
    <property type="match status" value="1"/>
</dbReference>
<evidence type="ECO:0000256" key="9">
    <source>
        <dbReference type="ARBA" id="ARBA00022741"/>
    </source>
</evidence>
<dbReference type="GO" id="GO:0005524">
    <property type="term" value="F:ATP binding"/>
    <property type="evidence" value="ECO:0007669"/>
    <property type="project" value="UniProtKB-KW"/>
</dbReference>
<dbReference type="Gene3D" id="3.40.50.300">
    <property type="entry name" value="P-loop containing nucleotide triphosphate hydrolases"/>
    <property type="match status" value="1"/>
</dbReference>
<dbReference type="GO" id="GO:0005737">
    <property type="term" value="C:cytoplasm"/>
    <property type="evidence" value="ECO:0007669"/>
    <property type="project" value="UniProtKB-SubCell"/>
</dbReference>
<evidence type="ECO:0000256" key="14">
    <source>
        <dbReference type="ARBA" id="ARBA00026081"/>
    </source>
</evidence>
<evidence type="ECO:0000256" key="2">
    <source>
        <dbReference type="ARBA" id="ARBA00004515"/>
    </source>
</evidence>
<name>A0A098GGD2_LEGMI</name>
<evidence type="ECO:0000259" key="15">
    <source>
        <dbReference type="PROSITE" id="PS50893"/>
    </source>
</evidence>
<keyword evidence="7" id="KW-0963">Cytoplasm</keyword>
<evidence type="ECO:0000313" key="17">
    <source>
        <dbReference type="EMBL" id="SCX81082.1"/>
    </source>
</evidence>
<evidence type="ECO:0000256" key="8">
    <source>
        <dbReference type="ARBA" id="ARBA00022519"/>
    </source>
</evidence>
<keyword evidence="9" id="KW-0547">Nucleotide-binding</keyword>
<dbReference type="InterPro" id="IPR003593">
    <property type="entry name" value="AAA+_ATPase"/>
</dbReference>
<evidence type="ECO:0000313" key="18">
    <source>
        <dbReference type="Proteomes" id="UP000032414"/>
    </source>
</evidence>
<organism evidence="16 18">
    <name type="scientific">Legionella micdadei</name>
    <name type="common">Tatlockia micdadei</name>
    <dbReference type="NCBI Taxonomy" id="451"/>
    <lineage>
        <taxon>Bacteria</taxon>
        <taxon>Pseudomonadati</taxon>
        <taxon>Pseudomonadota</taxon>
        <taxon>Gammaproteobacteria</taxon>
        <taxon>Legionellales</taxon>
        <taxon>Legionellaceae</taxon>
        <taxon>Legionella</taxon>
    </lineage>
</organism>
<dbReference type="EMBL" id="FMVN01000001">
    <property type="protein sequence ID" value="SCX81082.1"/>
    <property type="molecule type" value="Genomic_DNA"/>
</dbReference>
<gene>
    <name evidence="16" type="primary">lptB</name>
    <name evidence="16" type="ORF">LMI_1230</name>
    <name evidence="17" type="ORF">SAMN02982997_00123</name>
</gene>
<evidence type="ECO:0000256" key="3">
    <source>
        <dbReference type="ARBA" id="ARBA00010865"/>
    </source>
</evidence>
<evidence type="ECO:0000256" key="4">
    <source>
        <dbReference type="ARBA" id="ARBA00017803"/>
    </source>
</evidence>
<dbReference type="NCBIfam" id="TIGR04406">
    <property type="entry name" value="LPS_export_lptB"/>
    <property type="match status" value="1"/>
</dbReference>
<dbReference type="NCBIfam" id="NF008144">
    <property type="entry name" value="PRK10895.1"/>
    <property type="match status" value="1"/>
</dbReference>
<keyword evidence="19" id="KW-1185">Reference proteome</keyword>
<dbReference type="GO" id="GO:0016887">
    <property type="term" value="F:ATP hydrolysis activity"/>
    <property type="evidence" value="ECO:0007669"/>
    <property type="project" value="InterPro"/>
</dbReference>
<reference evidence="17 19" key="3">
    <citation type="submission" date="2016-10" db="EMBL/GenBank/DDBJ databases">
        <authorList>
            <person name="Varghese N."/>
            <person name="Submissions S."/>
        </authorList>
    </citation>
    <scope>NUCLEOTIDE SEQUENCE [LARGE SCALE GENOMIC DNA]</scope>
    <source>
        <strain evidence="17 19">ATCC 33218</strain>
    </source>
</reference>
<evidence type="ECO:0000256" key="6">
    <source>
        <dbReference type="ARBA" id="ARBA00022475"/>
    </source>
</evidence>
<feature type="domain" description="ABC transporter" evidence="15">
    <location>
        <begin position="4"/>
        <end position="237"/>
    </location>
</feature>
<evidence type="ECO:0000313" key="16">
    <source>
        <dbReference type="EMBL" id="CEG60541.1"/>
    </source>
</evidence>
<dbReference type="HOGENOM" id="CLU_000604_1_2_6"/>
<evidence type="ECO:0000313" key="19">
    <source>
        <dbReference type="Proteomes" id="UP000182998"/>
    </source>
</evidence>
<dbReference type="SUPFAM" id="SSF52540">
    <property type="entry name" value="P-loop containing nucleoside triphosphate hydrolases"/>
    <property type="match status" value="1"/>
</dbReference>
<dbReference type="InterPro" id="IPR003439">
    <property type="entry name" value="ABC_transporter-like_ATP-bd"/>
</dbReference>
<keyword evidence="12" id="KW-0472">Membrane</keyword>
<dbReference type="PATRIC" id="fig|451.8.peg.1764"/>
<sequence>MSELLARHLKKSFKTRTVVNDISIHIRSGECVGLLGPNGAGKTTCFYMIVGLQSCDEGQIILDNKDLTKAPMHQRARMGIGYLPQEASVFRKLSVADNILSILQLREDLDNKARKDKLEQLLNEFHISHLYNNLGMSLSGGERRRVEIARALAIEPTFILLDEPFAGVDPISVLDIKRIISHLCDKNIGVLITDHNVRETLDICERAYIVSQGKILCEGTPKAILDNQQVRAVYLGEEFSL</sequence>
<dbReference type="EMBL" id="LN614830">
    <property type="protein sequence ID" value="CEG60541.1"/>
    <property type="molecule type" value="Genomic_DNA"/>
</dbReference>
<dbReference type="SMART" id="SM00382">
    <property type="entry name" value="AAA"/>
    <property type="match status" value="1"/>
</dbReference>
<evidence type="ECO:0000256" key="10">
    <source>
        <dbReference type="ARBA" id="ARBA00022840"/>
    </source>
</evidence>
<dbReference type="STRING" id="451.B6N58_09365"/>
<reference evidence="16" key="2">
    <citation type="submission" date="2014-09" db="EMBL/GenBank/DDBJ databases">
        <authorList>
            <person name="GOMEZ-VALERO Laura"/>
        </authorList>
    </citation>
    <scope>NUCLEOTIDE SEQUENCE</scope>
    <source>
        <strain evidence="16">ATCC33218</strain>
    </source>
</reference>
<evidence type="ECO:0000256" key="7">
    <source>
        <dbReference type="ARBA" id="ARBA00022490"/>
    </source>
</evidence>
<dbReference type="PROSITE" id="PS00211">
    <property type="entry name" value="ABC_TRANSPORTER_1"/>
    <property type="match status" value="1"/>
</dbReference>
<dbReference type="Proteomes" id="UP000032414">
    <property type="component" value="Chromosome I"/>
</dbReference>
<dbReference type="CDD" id="cd03218">
    <property type="entry name" value="ABC_YhbG"/>
    <property type="match status" value="1"/>
</dbReference>
<dbReference type="PANTHER" id="PTHR45772:SF10">
    <property type="entry name" value="LIPOPOLYSACCHARIDE EXPORT SYSTEM ATP-BINDING PROTEIN LPTB"/>
    <property type="match status" value="1"/>
</dbReference>
<comment type="subunit">
    <text evidence="14">Component of the lipopolysaccharide transport and assembly complex. The LptBFG transporter is composed of two ATP-binding proteins (LptB) and two transmembrane proteins (LptF and LptG).</text>
</comment>
<dbReference type="InterPro" id="IPR027417">
    <property type="entry name" value="P-loop_NTPase"/>
</dbReference>
<dbReference type="FunFam" id="3.40.50.300:FF:000151">
    <property type="entry name" value="Lipopolysaccharide ABC transporter ATP-binding protein"/>
    <property type="match status" value="1"/>
</dbReference>
<evidence type="ECO:0000256" key="13">
    <source>
        <dbReference type="ARBA" id="ARBA00024818"/>
    </source>
</evidence>